<name>A0ABZ0GQA1_9GAMM</name>
<gene>
    <name evidence="1" type="ORF">RI844_02540</name>
</gene>
<dbReference type="RefSeq" id="WP_348396905.1">
    <property type="nucleotide sequence ID" value="NZ_CP136600.1"/>
</dbReference>
<evidence type="ECO:0008006" key="3">
    <source>
        <dbReference type="Google" id="ProtNLM"/>
    </source>
</evidence>
<dbReference type="EMBL" id="CP136600">
    <property type="protein sequence ID" value="WOH38132.1"/>
    <property type="molecule type" value="Genomic_DNA"/>
</dbReference>
<evidence type="ECO:0000313" key="2">
    <source>
        <dbReference type="Proteomes" id="UP001301442"/>
    </source>
</evidence>
<proteinExistence type="predicted"/>
<keyword evidence="2" id="KW-1185">Reference proteome</keyword>
<accession>A0ABZ0GQA1</accession>
<organism evidence="1 2">
    <name type="scientific">Thalassotalea fonticola</name>
    <dbReference type="NCBI Taxonomy" id="3065649"/>
    <lineage>
        <taxon>Bacteria</taxon>
        <taxon>Pseudomonadati</taxon>
        <taxon>Pseudomonadota</taxon>
        <taxon>Gammaproteobacteria</taxon>
        <taxon>Alteromonadales</taxon>
        <taxon>Colwelliaceae</taxon>
        <taxon>Thalassotalea</taxon>
    </lineage>
</organism>
<evidence type="ECO:0000313" key="1">
    <source>
        <dbReference type="EMBL" id="WOH38132.1"/>
    </source>
</evidence>
<dbReference type="Proteomes" id="UP001301442">
    <property type="component" value="Chromosome"/>
</dbReference>
<dbReference type="PROSITE" id="PS51257">
    <property type="entry name" value="PROKAR_LIPOPROTEIN"/>
    <property type="match status" value="1"/>
</dbReference>
<protein>
    <recommendedName>
        <fullName evidence="3">Lipoprotein</fullName>
    </recommendedName>
</protein>
<sequence>MNIYKFALLIVFASLTGCAHQQTSYELVESVKYEKGAMLGNYRFGVTEEEVNEREYIITAKLDNGSSTLRARNMAVYHAALLADTKGYSFLMVAGTKSGRWCAKKKNMKSGQITITDGGPRTTVKVKFLSGNPIDKNKLKAQSAQEVIEDLQGKVNADLSAETVDLNSDRNYEKCWNNRF</sequence>
<reference evidence="1 2" key="1">
    <citation type="submission" date="2023-09" db="EMBL/GenBank/DDBJ databases">
        <authorList>
            <person name="Qi X."/>
        </authorList>
    </citation>
    <scope>NUCLEOTIDE SEQUENCE [LARGE SCALE GENOMIC DNA]</scope>
    <source>
        <strain evidence="1 2">S1-1</strain>
    </source>
</reference>